<reference evidence="1" key="1">
    <citation type="submission" date="2022-10" db="EMBL/GenBank/DDBJ databases">
        <title>Complete Genome of Trichothecium roseum strain YXFP-22015, a Plant Pathogen Isolated from Citrus.</title>
        <authorList>
            <person name="Wang Y."/>
            <person name="Zhu L."/>
        </authorList>
    </citation>
    <scope>NUCLEOTIDE SEQUENCE</scope>
    <source>
        <strain evidence="1">YXFP-22015</strain>
    </source>
</reference>
<dbReference type="EMBL" id="CM047942">
    <property type="protein sequence ID" value="KAI9901536.1"/>
    <property type="molecule type" value="Genomic_DNA"/>
</dbReference>
<evidence type="ECO:0000313" key="2">
    <source>
        <dbReference type="Proteomes" id="UP001163324"/>
    </source>
</evidence>
<keyword evidence="2" id="KW-1185">Reference proteome</keyword>
<evidence type="ECO:0000313" key="1">
    <source>
        <dbReference type="EMBL" id="KAI9901536.1"/>
    </source>
</evidence>
<proteinExistence type="predicted"/>
<organism evidence="1 2">
    <name type="scientific">Trichothecium roseum</name>
    <dbReference type="NCBI Taxonomy" id="47278"/>
    <lineage>
        <taxon>Eukaryota</taxon>
        <taxon>Fungi</taxon>
        <taxon>Dikarya</taxon>
        <taxon>Ascomycota</taxon>
        <taxon>Pezizomycotina</taxon>
        <taxon>Sordariomycetes</taxon>
        <taxon>Hypocreomycetidae</taxon>
        <taxon>Hypocreales</taxon>
        <taxon>Hypocreales incertae sedis</taxon>
        <taxon>Trichothecium</taxon>
    </lineage>
</organism>
<gene>
    <name evidence="1" type="ORF">N3K66_003353</name>
</gene>
<comment type="caution">
    <text evidence="1">The sequence shown here is derived from an EMBL/GenBank/DDBJ whole genome shotgun (WGS) entry which is preliminary data.</text>
</comment>
<sequence>MDFLKGLIRGKDHEYTPLQEPGVDSRRRQMATIRRRRIFVFGGLTALITVLILVFSHRQDTSGCEETASCRDASGQTWGQYSPVFSVPSEIDPSIPDGCDVNLAIVLSRHGARDPTASKAVVYKALIDKIQSFAEDYAKGFEFIRDYQYTLGADQLSWFGEKQLVDSGVAFYERYKSLATDGEPFIRAAGQERVVGSARNFTQGFLNAQGRDEADAIKDILIIPEAGGVNNTLNHGTCPEFEHGAADDVAPEKQEVWKEIWVPSITERLNRKMPGANLTLDETIFMMDLCPFDTVAGRGDKMSQFCQLFTAREWEQYDYFMSLDKWYGYGEGNPLGPTQGVGYVNEVISRLTGEPVDDHTTTNSTLDSSPETFPLNRSLYADFSHDNDMSSIYAALGLYAGVGDLDPARREPPQDKGGFSAAWTVPFAAKMYVERMVCGEGEGEGEEMVRVLVNDRVIPLSGCGADSSGRCRLSDFVDSLSFARNGGKWDECFT</sequence>
<name>A0ACC0V6H2_9HYPO</name>
<accession>A0ACC0V6H2</accession>
<dbReference type="Proteomes" id="UP001163324">
    <property type="component" value="Chromosome 3"/>
</dbReference>
<protein>
    <submittedName>
        <fullName evidence="1">Uncharacterized protein</fullName>
    </submittedName>
</protein>